<sequence length="131" mass="13436">MHPERLDDDRGSITPLVIGMVLCLLLLGAGVTAAGSAFLAGQRLRHMCDGAAATAAGAITDAGATTTTADSLRSYFADRGDEPAVDIDLRGPTLSLTCSADYPVTFGALFGSPTVHRTVTSTARTHLSTTA</sequence>
<keyword evidence="1" id="KW-1133">Transmembrane helix</keyword>
<feature type="domain" description="Putative Flp pilus-assembly TadG-like N-terminal" evidence="2">
    <location>
        <begin position="11"/>
        <end position="57"/>
    </location>
</feature>
<accession>A0A1H0HJT9</accession>
<dbReference type="InterPro" id="IPR028087">
    <property type="entry name" value="Tad_N"/>
</dbReference>
<gene>
    <name evidence="3" type="ORF">SAMN04515671_0097</name>
</gene>
<evidence type="ECO:0000259" key="2">
    <source>
        <dbReference type="Pfam" id="PF13400"/>
    </source>
</evidence>
<protein>
    <submittedName>
        <fullName evidence="3">Putative Flp pilus-assembly TadE/G-like</fullName>
    </submittedName>
</protein>
<name>A0A1H0HJT9_9ACTN</name>
<proteinExistence type="predicted"/>
<evidence type="ECO:0000313" key="4">
    <source>
        <dbReference type="Proteomes" id="UP000198741"/>
    </source>
</evidence>
<organism evidence="3 4">
    <name type="scientific">Nakamurella panacisegetis</name>
    <dbReference type="NCBI Taxonomy" id="1090615"/>
    <lineage>
        <taxon>Bacteria</taxon>
        <taxon>Bacillati</taxon>
        <taxon>Actinomycetota</taxon>
        <taxon>Actinomycetes</taxon>
        <taxon>Nakamurellales</taxon>
        <taxon>Nakamurellaceae</taxon>
        <taxon>Nakamurella</taxon>
    </lineage>
</organism>
<dbReference type="STRING" id="1090615.SAMN04515671_0097"/>
<dbReference type="RefSeq" id="WP_090474064.1">
    <property type="nucleotide sequence ID" value="NZ_LT629710.1"/>
</dbReference>
<dbReference type="Pfam" id="PF13400">
    <property type="entry name" value="Tad"/>
    <property type="match status" value="1"/>
</dbReference>
<keyword evidence="4" id="KW-1185">Reference proteome</keyword>
<dbReference type="AlphaFoldDB" id="A0A1H0HJT9"/>
<dbReference type="Proteomes" id="UP000198741">
    <property type="component" value="Chromosome I"/>
</dbReference>
<dbReference type="EMBL" id="LT629710">
    <property type="protein sequence ID" value="SDO19314.1"/>
    <property type="molecule type" value="Genomic_DNA"/>
</dbReference>
<feature type="transmembrane region" description="Helical" evidence="1">
    <location>
        <begin position="12"/>
        <end position="39"/>
    </location>
</feature>
<dbReference type="OrthoDB" id="5198794at2"/>
<keyword evidence="1" id="KW-0472">Membrane</keyword>
<evidence type="ECO:0000313" key="3">
    <source>
        <dbReference type="EMBL" id="SDO19314.1"/>
    </source>
</evidence>
<evidence type="ECO:0000256" key="1">
    <source>
        <dbReference type="SAM" id="Phobius"/>
    </source>
</evidence>
<keyword evidence="1" id="KW-0812">Transmembrane</keyword>
<reference evidence="3 4" key="1">
    <citation type="submission" date="2016-10" db="EMBL/GenBank/DDBJ databases">
        <authorList>
            <person name="de Groot N.N."/>
        </authorList>
    </citation>
    <scope>NUCLEOTIDE SEQUENCE [LARGE SCALE GENOMIC DNA]</scope>
    <source>
        <strain evidence="4">P4-7,KCTC 19426,CECT 7604</strain>
    </source>
</reference>